<evidence type="ECO:0000313" key="9">
    <source>
        <dbReference type="Proteomes" id="UP000886757"/>
    </source>
</evidence>
<dbReference type="CDD" id="cd00165">
    <property type="entry name" value="S4"/>
    <property type="match status" value="1"/>
</dbReference>
<accession>A0A9D1AFT1</accession>
<evidence type="ECO:0000259" key="7">
    <source>
        <dbReference type="Pfam" id="PF00849"/>
    </source>
</evidence>
<comment type="similarity">
    <text evidence="2">Belongs to the pseudouridine synthase RluA family.</text>
</comment>
<organism evidence="8 9">
    <name type="scientific">Candidatus Choladousia intestinavium</name>
    <dbReference type="NCBI Taxonomy" id="2840727"/>
    <lineage>
        <taxon>Bacteria</taxon>
        <taxon>Bacillati</taxon>
        <taxon>Bacillota</taxon>
        <taxon>Clostridia</taxon>
        <taxon>Lachnospirales</taxon>
        <taxon>Lachnospiraceae</taxon>
        <taxon>Lachnospiraceae incertae sedis</taxon>
        <taxon>Candidatus Choladousia</taxon>
    </lineage>
</organism>
<evidence type="ECO:0000256" key="1">
    <source>
        <dbReference type="ARBA" id="ARBA00000073"/>
    </source>
</evidence>
<gene>
    <name evidence="8" type="ORF">IAB31_11695</name>
</gene>
<sequence>MKEIRISRMEEGQRFLKWLEKYLDAAPRSFFYKMLRKKNITLNGRKADGSEALKAGDQVRFFLSEETIEKFRSASGKEAKSIPLDVIYENRDVIILNKPAGMLSQKASPLDVSLNEYLTAYLLEKGEITKEELERFRPALCNRLDRNTSGLITGGKTAAGLKEMSRLLRERQVHKYYRCFVKGRLEGETHLKGFLKKDTGKNQSQILPGSDEDGKPVETWFQSVKTFEDCTLLEVLLVTGRSHQIRAHLASIGHPLLGDPKYGDPALNQVLRKKYGIRCQLLHAYRMEFPRMEGTLSCLSGRTFTAPQPEIFEKMIEEEKRKEKQRQERKR</sequence>
<dbReference type="EMBL" id="DVGK01000132">
    <property type="protein sequence ID" value="HIR14572.1"/>
    <property type="molecule type" value="Genomic_DNA"/>
</dbReference>
<protein>
    <recommendedName>
        <fullName evidence="4">RNA pseudouridylate synthase</fullName>
    </recommendedName>
    <alternativeName>
        <fullName evidence="5">RNA-uridine isomerase</fullName>
    </alternativeName>
</protein>
<dbReference type="PANTHER" id="PTHR21600">
    <property type="entry name" value="MITOCHONDRIAL RNA PSEUDOURIDINE SYNTHASE"/>
    <property type="match status" value="1"/>
</dbReference>
<feature type="domain" description="Pseudouridine synthase RsuA/RluA-like" evidence="7">
    <location>
        <begin position="92"/>
        <end position="251"/>
    </location>
</feature>
<dbReference type="Pfam" id="PF00849">
    <property type="entry name" value="PseudoU_synth_2"/>
    <property type="match status" value="1"/>
</dbReference>
<dbReference type="GO" id="GO:0006396">
    <property type="term" value="P:RNA processing"/>
    <property type="evidence" value="ECO:0007669"/>
    <property type="project" value="UniProtKB-ARBA"/>
</dbReference>
<evidence type="ECO:0000256" key="6">
    <source>
        <dbReference type="PROSITE-ProRule" id="PRU00182"/>
    </source>
</evidence>
<evidence type="ECO:0000256" key="3">
    <source>
        <dbReference type="ARBA" id="ARBA00023235"/>
    </source>
</evidence>
<dbReference type="Gene3D" id="3.30.2350.10">
    <property type="entry name" value="Pseudouridine synthase"/>
    <property type="match status" value="1"/>
</dbReference>
<reference evidence="8" key="1">
    <citation type="submission" date="2020-10" db="EMBL/GenBank/DDBJ databases">
        <authorList>
            <person name="Gilroy R."/>
        </authorList>
    </citation>
    <scope>NUCLEOTIDE SEQUENCE</scope>
    <source>
        <strain evidence="8">ChiSjej4B22-8148</strain>
    </source>
</reference>
<dbReference type="InterPro" id="IPR020103">
    <property type="entry name" value="PsdUridine_synth_cat_dom_sf"/>
</dbReference>
<dbReference type="GO" id="GO:0003723">
    <property type="term" value="F:RNA binding"/>
    <property type="evidence" value="ECO:0007669"/>
    <property type="project" value="UniProtKB-KW"/>
</dbReference>
<keyword evidence="6" id="KW-0694">RNA-binding</keyword>
<dbReference type="AlphaFoldDB" id="A0A9D1AFT1"/>
<dbReference type="GO" id="GO:0140098">
    <property type="term" value="F:catalytic activity, acting on RNA"/>
    <property type="evidence" value="ECO:0007669"/>
    <property type="project" value="UniProtKB-ARBA"/>
</dbReference>
<evidence type="ECO:0000256" key="4">
    <source>
        <dbReference type="ARBA" id="ARBA00031870"/>
    </source>
</evidence>
<comment type="catalytic activity">
    <reaction evidence="1">
        <text>a uridine in RNA = a pseudouridine in RNA</text>
        <dbReference type="Rhea" id="RHEA:48348"/>
        <dbReference type="Rhea" id="RHEA-COMP:12068"/>
        <dbReference type="Rhea" id="RHEA-COMP:12069"/>
        <dbReference type="ChEBI" id="CHEBI:65314"/>
        <dbReference type="ChEBI" id="CHEBI:65315"/>
    </reaction>
</comment>
<dbReference type="CDD" id="cd02869">
    <property type="entry name" value="PseudoU_synth_RluA_like"/>
    <property type="match status" value="1"/>
</dbReference>
<dbReference type="PROSITE" id="PS50889">
    <property type="entry name" value="S4"/>
    <property type="match status" value="1"/>
</dbReference>
<dbReference type="Gene3D" id="3.10.290.10">
    <property type="entry name" value="RNA-binding S4 domain"/>
    <property type="match status" value="1"/>
</dbReference>
<dbReference type="SUPFAM" id="SSF55120">
    <property type="entry name" value="Pseudouridine synthase"/>
    <property type="match status" value="1"/>
</dbReference>
<dbReference type="InterPro" id="IPR006145">
    <property type="entry name" value="PsdUridine_synth_RsuA/RluA"/>
</dbReference>
<comment type="caution">
    <text evidence="8">The sequence shown here is derived from an EMBL/GenBank/DDBJ whole genome shotgun (WGS) entry which is preliminary data.</text>
</comment>
<keyword evidence="3" id="KW-0413">Isomerase</keyword>
<name>A0A9D1AFT1_9FIRM</name>
<evidence type="ECO:0000256" key="2">
    <source>
        <dbReference type="ARBA" id="ARBA00010876"/>
    </source>
</evidence>
<dbReference type="InterPro" id="IPR050188">
    <property type="entry name" value="RluA_PseudoU_synthase"/>
</dbReference>
<dbReference type="GO" id="GO:0001522">
    <property type="term" value="P:pseudouridine synthesis"/>
    <property type="evidence" value="ECO:0007669"/>
    <property type="project" value="InterPro"/>
</dbReference>
<evidence type="ECO:0000256" key="5">
    <source>
        <dbReference type="ARBA" id="ARBA00033164"/>
    </source>
</evidence>
<evidence type="ECO:0000313" key="8">
    <source>
        <dbReference type="EMBL" id="HIR14572.1"/>
    </source>
</evidence>
<dbReference type="GO" id="GO:0009982">
    <property type="term" value="F:pseudouridine synthase activity"/>
    <property type="evidence" value="ECO:0007669"/>
    <property type="project" value="InterPro"/>
</dbReference>
<dbReference type="Proteomes" id="UP000886757">
    <property type="component" value="Unassembled WGS sequence"/>
</dbReference>
<reference evidence="8" key="2">
    <citation type="journal article" date="2021" name="PeerJ">
        <title>Extensive microbial diversity within the chicken gut microbiome revealed by metagenomics and culture.</title>
        <authorList>
            <person name="Gilroy R."/>
            <person name="Ravi A."/>
            <person name="Getino M."/>
            <person name="Pursley I."/>
            <person name="Horton D.L."/>
            <person name="Alikhan N.F."/>
            <person name="Baker D."/>
            <person name="Gharbi K."/>
            <person name="Hall N."/>
            <person name="Watson M."/>
            <person name="Adriaenssens E.M."/>
            <person name="Foster-Nyarko E."/>
            <person name="Jarju S."/>
            <person name="Secka A."/>
            <person name="Antonio M."/>
            <person name="Oren A."/>
            <person name="Chaudhuri R.R."/>
            <person name="La Ragione R."/>
            <person name="Hildebrand F."/>
            <person name="Pallen M.J."/>
        </authorList>
    </citation>
    <scope>NUCLEOTIDE SEQUENCE</scope>
    <source>
        <strain evidence="8">ChiSjej4B22-8148</strain>
    </source>
</reference>
<proteinExistence type="inferred from homology"/>
<dbReference type="InterPro" id="IPR036986">
    <property type="entry name" value="S4_RNA-bd_sf"/>
</dbReference>